<dbReference type="InterPro" id="IPR011059">
    <property type="entry name" value="Metal-dep_hydrolase_composite"/>
</dbReference>
<dbReference type="EMBL" id="JBHTMP010000006">
    <property type="protein sequence ID" value="MFD1320597.1"/>
    <property type="molecule type" value="Genomic_DNA"/>
</dbReference>
<gene>
    <name evidence="2" type="ORF">ACFQ4H_05770</name>
</gene>
<dbReference type="PANTHER" id="PTHR43135:SF3">
    <property type="entry name" value="ALPHA-D-RIBOSE 1-METHYLPHOSPHONATE 5-TRIPHOSPHATE DIPHOSPHATASE"/>
    <property type="match status" value="1"/>
</dbReference>
<protein>
    <submittedName>
        <fullName evidence="2">Amidohydrolase family protein</fullName>
    </submittedName>
</protein>
<dbReference type="InterPro" id="IPR051781">
    <property type="entry name" value="Metallo-dep_Hydrolase"/>
</dbReference>
<name>A0ABW3YAF4_9ACTN</name>
<dbReference type="Proteomes" id="UP001597260">
    <property type="component" value="Unassembled WGS sequence"/>
</dbReference>
<dbReference type="InterPro" id="IPR006680">
    <property type="entry name" value="Amidohydro-rel"/>
</dbReference>
<evidence type="ECO:0000313" key="3">
    <source>
        <dbReference type="Proteomes" id="UP001597260"/>
    </source>
</evidence>
<feature type="domain" description="Amidohydrolase-related" evidence="1">
    <location>
        <begin position="60"/>
        <end position="413"/>
    </location>
</feature>
<comment type="caution">
    <text evidence="2">The sequence shown here is derived from an EMBL/GenBank/DDBJ whole genome shotgun (WGS) entry which is preliminary data.</text>
</comment>
<evidence type="ECO:0000313" key="2">
    <source>
        <dbReference type="EMBL" id="MFD1320597.1"/>
    </source>
</evidence>
<evidence type="ECO:0000259" key="1">
    <source>
        <dbReference type="Pfam" id="PF01979"/>
    </source>
</evidence>
<dbReference type="Pfam" id="PF01979">
    <property type="entry name" value="Amidohydro_1"/>
    <property type="match status" value="1"/>
</dbReference>
<organism evidence="2 3">
    <name type="scientific">Micromonospora sonneratiae</name>
    <dbReference type="NCBI Taxonomy" id="1184706"/>
    <lineage>
        <taxon>Bacteria</taxon>
        <taxon>Bacillati</taxon>
        <taxon>Actinomycetota</taxon>
        <taxon>Actinomycetes</taxon>
        <taxon>Micromonosporales</taxon>
        <taxon>Micromonosporaceae</taxon>
        <taxon>Micromonospora</taxon>
    </lineage>
</organism>
<dbReference type="PANTHER" id="PTHR43135">
    <property type="entry name" value="ALPHA-D-RIBOSE 1-METHYLPHOSPHONATE 5-TRIPHOSPHATE DIPHOSPHATASE"/>
    <property type="match status" value="1"/>
</dbReference>
<proteinExistence type="predicted"/>
<dbReference type="RefSeq" id="WP_377567748.1">
    <property type="nucleotide sequence ID" value="NZ_JBHTMP010000006.1"/>
</dbReference>
<dbReference type="InterPro" id="IPR032466">
    <property type="entry name" value="Metal_Hydrolase"/>
</dbReference>
<reference evidence="3" key="1">
    <citation type="journal article" date="2019" name="Int. J. Syst. Evol. Microbiol.">
        <title>The Global Catalogue of Microorganisms (GCM) 10K type strain sequencing project: providing services to taxonomists for standard genome sequencing and annotation.</title>
        <authorList>
            <consortium name="The Broad Institute Genomics Platform"/>
            <consortium name="The Broad Institute Genome Sequencing Center for Infectious Disease"/>
            <person name="Wu L."/>
            <person name="Ma J."/>
        </authorList>
    </citation>
    <scope>NUCLEOTIDE SEQUENCE [LARGE SCALE GENOMIC DNA]</scope>
    <source>
        <strain evidence="3">JCM 31037</strain>
    </source>
</reference>
<dbReference type="Gene3D" id="2.30.40.10">
    <property type="entry name" value="Urease, subunit C, domain 1"/>
    <property type="match status" value="1"/>
</dbReference>
<accession>A0ABW3YAF4</accession>
<dbReference type="SUPFAM" id="SSF51338">
    <property type="entry name" value="Composite domain of metallo-dependent hydrolases"/>
    <property type="match status" value="1"/>
</dbReference>
<keyword evidence="3" id="KW-1185">Reference proteome</keyword>
<dbReference type="SUPFAM" id="SSF51556">
    <property type="entry name" value="Metallo-dependent hydrolases"/>
    <property type="match status" value="1"/>
</dbReference>
<dbReference type="Gene3D" id="3.20.20.140">
    <property type="entry name" value="Metal-dependent hydrolases"/>
    <property type="match status" value="1"/>
</dbReference>
<sequence>MGSMSGSEATMRFRVARVLDGDGRSVTPDAVVVVEDGRIVDIRPASTEPADSVVPLGDATLIPGLLDLHVHLNMRGDGRPIEDIQDVSDGVLALRSYAGAAAYLRSGVTTVLDLGSRNATTLDLGTAIEEGTLVGPTVLSSGSPLTRTGGHMWLMNGEVDGADGIRKAVRERSKAGASAIKLVATGGATRGTSWFQPSFTADELRAAVDEAHALGLPVAAHCTSIAGLEQAVRAGVDLLVHAFFYEPDGTYRFRPDLADAIAASGASVNPTLHTVESRIAEARRISSRRPLDTVERRQLEADLRGLDERREMASRLLDHEVPLVVGSDGGFTQVRHGIGTVREMKALAEVGLSPAQAIAAATGNAAAVLRQPTDLGRVRPGAPADFVVLDGDPGRGLEALDDVLVVVKAGRVVHRRDDRAAGVGGVGTGPGA</sequence>